<name>A0A5N6XVZ4_9EURO</name>
<reference evidence="6" key="1">
    <citation type="submission" date="2019-04" db="EMBL/GenBank/DDBJ databases">
        <title>Friends and foes A comparative genomics study of 23 Aspergillus species from section Flavi.</title>
        <authorList>
            <consortium name="DOE Joint Genome Institute"/>
            <person name="Kjaerbolling I."/>
            <person name="Vesth T."/>
            <person name="Frisvad J.C."/>
            <person name="Nybo J.L."/>
            <person name="Theobald S."/>
            <person name="Kildgaard S."/>
            <person name="Isbrandt T."/>
            <person name="Kuo A."/>
            <person name="Sato A."/>
            <person name="Lyhne E.K."/>
            <person name="Kogle M.E."/>
            <person name="Wiebenga A."/>
            <person name="Kun R.S."/>
            <person name="Lubbers R.J."/>
            <person name="Makela M.R."/>
            <person name="Barry K."/>
            <person name="Chovatia M."/>
            <person name="Clum A."/>
            <person name="Daum C."/>
            <person name="Haridas S."/>
            <person name="He G."/>
            <person name="LaButti K."/>
            <person name="Lipzen A."/>
            <person name="Mondo S."/>
            <person name="Riley R."/>
            <person name="Salamov A."/>
            <person name="Simmons B.A."/>
            <person name="Magnuson J.K."/>
            <person name="Henrissat B."/>
            <person name="Mortensen U.H."/>
            <person name="Larsen T.O."/>
            <person name="Devries R.P."/>
            <person name="Grigoriev I.V."/>
            <person name="Machida M."/>
            <person name="Baker S.E."/>
            <person name="Andersen M.R."/>
        </authorList>
    </citation>
    <scope>NUCLEOTIDE SEQUENCE</scope>
    <source>
        <strain evidence="6">CBS 117612</strain>
    </source>
</reference>
<dbReference type="Gene3D" id="3.40.50.150">
    <property type="entry name" value="Vaccinia Virus protein VP39"/>
    <property type="match status" value="1"/>
</dbReference>
<dbReference type="OrthoDB" id="1606438at2759"/>
<accession>A0A5N6XVZ4</accession>
<dbReference type="GO" id="GO:0044550">
    <property type="term" value="P:secondary metabolite biosynthetic process"/>
    <property type="evidence" value="ECO:0007669"/>
    <property type="project" value="UniProtKB-ARBA"/>
</dbReference>
<dbReference type="PANTHER" id="PTHR43712">
    <property type="entry name" value="PUTATIVE (AFU_ORTHOLOGUE AFUA_4G14580)-RELATED"/>
    <property type="match status" value="1"/>
</dbReference>
<dbReference type="EMBL" id="ML737182">
    <property type="protein sequence ID" value="KAE8337321.1"/>
    <property type="molecule type" value="Genomic_DNA"/>
</dbReference>
<evidence type="ECO:0000256" key="1">
    <source>
        <dbReference type="ARBA" id="ARBA00022603"/>
    </source>
</evidence>
<dbReference type="SUPFAM" id="SSF53335">
    <property type="entry name" value="S-adenosyl-L-methionine-dependent methyltransferases"/>
    <property type="match status" value="1"/>
</dbReference>
<dbReference type="Proteomes" id="UP000325558">
    <property type="component" value="Unassembled WGS sequence"/>
</dbReference>
<evidence type="ECO:0000313" key="6">
    <source>
        <dbReference type="EMBL" id="KAE8337321.1"/>
    </source>
</evidence>
<keyword evidence="2" id="KW-0808">Transferase</keyword>
<evidence type="ECO:0000256" key="4">
    <source>
        <dbReference type="ARBA" id="ARBA00038277"/>
    </source>
</evidence>
<keyword evidence="3" id="KW-0949">S-adenosyl-L-methionine</keyword>
<dbReference type="GO" id="GO:0032259">
    <property type="term" value="P:methylation"/>
    <property type="evidence" value="ECO:0007669"/>
    <property type="project" value="UniProtKB-KW"/>
</dbReference>
<keyword evidence="1" id="KW-0489">Methyltransferase</keyword>
<dbReference type="InterPro" id="IPR029063">
    <property type="entry name" value="SAM-dependent_MTases_sf"/>
</dbReference>
<dbReference type="GO" id="GO:0008171">
    <property type="term" value="F:O-methyltransferase activity"/>
    <property type="evidence" value="ECO:0007669"/>
    <property type="project" value="InterPro"/>
</dbReference>
<evidence type="ECO:0000256" key="3">
    <source>
        <dbReference type="ARBA" id="ARBA00022691"/>
    </source>
</evidence>
<dbReference type="PANTHER" id="PTHR43712:SF5">
    <property type="entry name" value="O-METHYLTRANSFERASE ASQN-RELATED"/>
    <property type="match status" value="1"/>
</dbReference>
<evidence type="ECO:0000259" key="5">
    <source>
        <dbReference type="Pfam" id="PF00891"/>
    </source>
</evidence>
<gene>
    <name evidence="6" type="ORF">BDV24DRAFT_167452</name>
</gene>
<dbReference type="PROSITE" id="PS51683">
    <property type="entry name" value="SAM_OMT_II"/>
    <property type="match status" value="1"/>
</dbReference>
<protein>
    <recommendedName>
        <fullName evidence="5">O-methyltransferase C-terminal domain-containing protein</fullName>
    </recommendedName>
</protein>
<dbReference type="InterPro" id="IPR001077">
    <property type="entry name" value="COMT_C"/>
</dbReference>
<organism evidence="6">
    <name type="scientific">Aspergillus arachidicola</name>
    <dbReference type="NCBI Taxonomy" id="656916"/>
    <lineage>
        <taxon>Eukaryota</taxon>
        <taxon>Fungi</taxon>
        <taxon>Dikarya</taxon>
        <taxon>Ascomycota</taxon>
        <taxon>Pezizomycotina</taxon>
        <taxon>Eurotiomycetes</taxon>
        <taxon>Eurotiomycetidae</taxon>
        <taxon>Eurotiales</taxon>
        <taxon>Aspergillaceae</taxon>
        <taxon>Aspergillus</taxon>
        <taxon>Aspergillus subgen. Circumdati</taxon>
    </lineage>
</organism>
<dbReference type="InterPro" id="IPR016461">
    <property type="entry name" value="COMT-like"/>
</dbReference>
<comment type="similarity">
    <text evidence="4">Belongs to the class I-like SAM-binding methyltransferase superfamily. Cation-independent O-methyltransferase family.</text>
</comment>
<dbReference type="Pfam" id="PF00891">
    <property type="entry name" value="Methyltransf_2"/>
    <property type="match status" value="1"/>
</dbReference>
<evidence type="ECO:0000256" key="2">
    <source>
        <dbReference type="ARBA" id="ARBA00022679"/>
    </source>
</evidence>
<feature type="domain" description="O-methyltransferase C-terminal" evidence="5">
    <location>
        <begin position="3"/>
        <end position="101"/>
    </location>
</feature>
<dbReference type="AlphaFoldDB" id="A0A5N6XVZ4"/>
<proteinExistence type="inferred from homology"/>
<sequence length="128" mass="14716">MGRITFQTHDFFTPRFVNPDVYISHFILGNIPDPQVVKIIQNLLSAMKKGSRIILNEGVLPEPLTLERSEERITWIMDMEMITTFNARKRLLEDSKKLCRDAHPGLKLRPALKPAASIMSIMKLVLEE</sequence>